<accession>T1ELH6</accession>
<reference evidence="1 3" key="2">
    <citation type="journal article" date="2013" name="Nature">
        <title>Insights into bilaterian evolution from three spiralian genomes.</title>
        <authorList>
            <person name="Simakov O."/>
            <person name="Marletaz F."/>
            <person name="Cho S.J."/>
            <person name="Edsinger-Gonzales E."/>
            <person name="Havlak P."/>
            <person name="Hellsten U."/>
            <person name="Kuo D.H."/>
            <person name="Larsson T."/>
            <person name="Lv J."/>
            <person name="Arendt D."/>
            <person name="Savage R."/>
            <person name="Osoegawa K."/>
            <person name="de Jong P."/>
            <person name="Grimwood J."/>
            <person name="Chapman J.A."/>
            <person name="Shapiro H."/>
            <person name="Aerts A."/>
            <person name="Otillar R.P."/>
            <person name="Terry A.Y."/>
            <person name="Boore J.L."/>
            <person name="Grigoriev I.V."/>
            <person name="Lindberg D.R."/>
            <person name="Seaver E.C."/>
            <person name="Weisblat D.A."/>
            <person name="Putnam N.H."/>
            <person name="Rokhsar D.S."/>
        </authorList>
    </citation>
    <scope>NUCLEOTIDE SEQUENCE</scope>
</reference>
<evidence type="ECO:0000313" key="1">
    <source>
        <dbReference type="EMBL" id="ESN95090.1"/>
    </source>
</evidence>
<proteinExistence type="predicted"/>
<dbReference type="AlphaFoldDB" id="T1ELH6"/>
<dbReference type="RefSeq" id="XP_009026745.1">
    <property type="nucleotide sequence ID" value="XM_009028497.1"/>
</dbReference>
<dbReference type="CTD" id="20197426"/>
<dbReference type="EMBL" id="AMQM01006913">
    <property type="status" value="NOT_ANNOTATED_CDS"/>
    <property type="molecule type" value="Genomic_DNA"/>
</dbReference>
<dbReference type="Proteomes" id="UP000015101">
    <property type="component" value="Unassembled WGS sequence"/>
</dbReference>
<gene>
    <name evidence="2" type="primary">20197426</name>
    <name evidence="1" type="ORF">HELRODRAFT_155212</name>
</gene>
<dbReference type="PANTHER" id="PTHR34179">
    <property type="entry name" value="TUMOR PROTEIN P53-INDUCIBLE PROTEIN 13"/>
    <property type="match status" value="1"/>
</dbReference>
<dbReference type="InParanoid" id="T1ELH6"/>
<dbReference type="STRING" id="6412.T1ELH6"/>
<organism evidence="2 3">
    <name type="scientific">Helobdella robusta</name>
    <name type="common">Californian leech</name>
    <dbReference type="NCBI Taxonomy" id="6412"/>
    <lineage>
        <taxon>Eukaryota</taxon>
        <taxon>Metazoa</taxon>
        <taxon>Spiralia</taxon>
        <taxon>Lophotrochozoa</taxon>
        <taxon>Annelida</taxon>
        <taxon>Clitellata</taxon>
        <taxon>Hirudinea</taxon>
        <taxon>Rhynchobdellida</taxon>
        <taxon>Glossiphoniidae</taxon>
        <taxon>Helobdella</taxon>
    </lineage>
</organism>
<reference evidence="2" key="3">
    <citation type="submission" date="2015-06" db="UniProtKB">
        <authorList>
            <consortium name="EnsemblMetazoa"/>
        </authorList>
    </citation>
    <scope>IDENTIFICATION</scope>
</reference>
<dbReference type="GO" id="GO:0005737">
    <property type="term" value="C:cytoplasm"/>
    <property type="evidence" value="ECO:0000318"/>
    <property type="project" value="GO_Central"/>
</dbReference>
<dbReference type="PANTHER" id="PTHR34179:SF1">
    <property type="entry name" value="TUMOR PROTEIN P53-INDUCIBLE PROTEIN 13"/>
    <property type="match status" value="1"/>
</dbReference>
<keyword evidence="3" id="KW-1185">Reference proteome</keyword>
<dbReference type="FunCoup" id="T1ELH6">
    <property type="interactions" value="118"/>
</dbReference>
<dbReference type="GeneID" id="20197426"/>
<evidence type="ECO:0008006" key="4">
    <source>
        <dbReference type="Google" id="ProtNLM"/>
    </source>
</evidence>
<dbReference type="OMA" id="WARFGEY"/>
<dbReference type="eggNOG" id="ENOG502QWJX">
    <property type="taxonomic scope" value="Eukaryota"/>
</dbReference>
<protein>
    <recommendedName>
        <fullName evidence="4">DUF3105 domain-containing protein</fullName>
    </recommendedName>
</protein>
<dbReference type="HOGENOM" id="CLU_067484_0_0_1"/>
<dbReference type="InterPro" id="IPR021454">
    <property type="entry name" value="DUF3105"/>
</dbReference>
<name>T1ELH6_HELRO</name>
<evidence type="ECO:0000313" key="3">
    <source>
        <dbReference type="Proteomes" id="UP000015101"/>
    </source>
</evidence>
<sequence length="244" mass="27782">MIVVVVAMVTTMTSEGRLEVNHGNISMYTEDVTCDDGKRNIMVDLPPDDSAYECTSEDVFGDLTENSDEVGGRVSCLELHEVPDPIHTCMDRTITYTDDPPRGGPHRPKWPTYGTYTYLPPQRWVHSLEHGAVAFLYHPCSDKTLRDQVANRLKSCMRKFVITPYRLPHPNFPFALLTYSCKYEFNNYDEVAIVGFIRKHAMDPKKASEYDLPNDGSYDLLLEEKSQIVPGSDFKDSNLCPDFR</sequence>
<dbReference type="KEGG" id="hro:HELRODRAFT_155212"/>
<evidence type="ECO:0000313" key="2">
    <source>
        <dbReference type="EnsemblMetazoa" id="HelroP155212"/>
    </source>
</evidence>
<dbReference type="OrthoDB" id="5960270at2759"/>
<dbReference type="EnsemblMetazoa" id="HelroT155212">
    <property type="protein sequence ID" value="HelroP155212"/>
    <property type="gene ID" value="HelroG155212"/>
</dbReference>
<dbReference type="EMBL" id="KB097542">
    <property type="protein sequence ID" value="ESN95090.1"/>
    <property type="molecule type" value="Genomic_DNA"/>
</dbReference>
<dbReference type="Pfam" id="PF11303">
    <property type="entry name" value="DUF3105"/>
    <property type="match status" value="1"/>
</dbReference>
<reference evidence="3" key="1">
    <citation type="submission" date="2012-12" db="EMBL/GenBank/DDBJ databases">
        <authorList>
            <person name="Hellsten U."/>
            <person name="Grimwood J."/>
            <person name="Chapman J.A."/>
            <person name="Shapiro H."/>
            <person name="Aerts A."/>
            <person name="Otillar R.P."/>
            <person name="Terry A.Y."/>
            <person name="Boore J.L."/>
            <person name="Simakov O."/>
            <person name="Marletaz F."/>
            <person name="Cho S.-J."/>
            <person name="Edsinger-Gonzales E."/>
            <person name="Havlak P."/>
            <person name="Kuo D.-H."/>
            <person name="Larsson T."/>
            <person name="Lv J."/>
            <person name="Arendt D."/>
            <person name="Savage R."/>
            <person name="Osoegawa K."/>
            <person name="de Jong P."/>
            <person name="Lindberg D.R."/>
            <person name="Seaver E.C."/>
            <person name="Weisblat D.A."/>
            <person name="Putnam N.H."/>
            <person name="Grigoriev I.V."/>
            <person name="Rokhsar D.S."/>
        </authorList>
    </citation>
    <scope>NUCLEOTIDE SEQUENCE</scope>
</reference>